<keyword evidence="4" id="KW-1185">Reference proteome</keyword>
<keyword evidence="1" id="KW-0175">Coiled coil</keyword>
<comment type="caution">
    <text evidence="3">The sequence shown here is derived from an EMBL/GenBank/DDBJ whole genome shotgun (WGS) entry which is preliminary data.</text>
</comment>
<dbReference type="EMBL" id="JAULSW010000002">
    <property type="protein sequence ID" value="KAK3390755.1"/>
    <property type="molecule type" value="Genomic_DNA"/>
</dbReference>
<feature type="coiled-coil region" evidence="1">
    <location>
        <begin position="150"/>
        <end position="189"/>
    </location>
</feature>
<name>A0AAE0P013_9PEZI</name>
<evidence type="ECO:0000256" key="2">
    <source>
        <dbReference type="SAM" id="MobiDB-lite"/>
    </source>
</evidence>
<feature type="region of interest" description="Disordered" evidence="2">
    <location>
        <begin position="221"/>
        <end position="244"/>
    </location>
</feature>
<feature type="region of interest" description="Disordered" evidence="2">
    <location>
        <begin position="81"/>
        <end position="115"/>
    </location>
</feature>
<evidence type="ECO:0000313" key="3">
    <source>
        <dbReference type="EMBL" id="KAK3390755.1"/>
    </source>
</evidence>
<dbReference type="Proteomes" id="UP001285441">
    <property type="component" value="Unassembled WGS sequence"/>
</dbReference>
<dbReference type="AlphaFoldDB" id="A0AAE0P013"/>
<feature type="compositionally biased region" description="Low complexity" evidence="2">
    <location>
        <begin position="101"/>
        <end position="115"/>
    </location>
</feature>
<reference evidence="3" key="1">
    <citation type="journal article" date="2023" name="Mol. Phylogenet. Evol.">
        <title>Genome-scale phylogeny and comparative genomics of the fungal order Sordariales.</title>
        <authorList>
            <person name="Hensen N."/>
            <person name="Bonometti L."/>
            <person name="Westerberg I."/>
            <person name="Brannstrom I.O."/>
            <person name="Guillou S."/>
            <person name="Cros-Aarteil S."/>
            <person name="Calhoun S."/>
            <person name="Haridas S."/>
            <person name="Kuo A."/>
            <person name="Mondo S."/>
            <person name="Pangilinan J."/>
            <person name="Riley R."/>
            <person name="LaButti K."/>
            <person name="Andreopoulos B."/>
            <person name="Lipzen A."/>
            <person name="Chen C."/>
            <person name="Yan M."/>
            <person name="Daum C."/>
            <person name="Ng V."/>
            <person name="Clum A."/>
            <person name="Steindorff A."/>
            <person name="Ohm R.A."/>
            <person name="Martin F."/>
            <person name="Silar P."/>
            <person name="Natvig D.O."/>
            <person name="Lalanne C."/>
            <person name="Gautier V."/>
            <person name="Ament-Velasquez S.L."/>
            <person name="Kruys A."/>
            <person name="Hutchinson M.I."/>
            <person name="Powell A.J."/>
            <person name="Barry K."/>
            <person name="Miller A.N."/>
            <person name="Grigoriev I.V."/>
            <person name="Debuchy R."/>
            <person name="Gladieux P."/>
            <person name="Hiltunen Thoren M."/>
            <person name="Johannesson H."/>
        </authorList>
    </citation>
    <scope>NUCLEOTIDE SEQUENCE</scope>
    <source>
        <strain evidence="3">CBS 232.78</strain>
    </source>
</reference>
<protein>
    <submittedName>
        <fullName evidence="3">Uncharacterized protein</fullName>
    </submittedName>
</protein>
<organism evidence="3 4">
    <name type="scientific">Podospora didyma</name>
    <dbReference type="NCBI Taxonomy" id="330526"/>
    <lineage>
        <taxon>Eukaryota</taxon>
        <taxon>Fungi</taxon>
        <taxon>Dikarya</taxon>
        <taxon>Ascomycota</taxon>
        <taxon>Pezizomycotina</taxon>
        <taxon>Sordariomycetes</taxon>
        <taxon>Sordariomycetidae</taxon>
        <taxon>Sordariales</taxon>
        <taxon>Podosporaceae</taxon>
        <taxon>Podospora</taxon>
    </lineage>
</organism>
<evidence type="ECO:0000313" key="4">
    <source>
        <dbReference type="Proteomes" id="UP001285441"/>
    </source>
</evidence>
<accession>A0AAE0P013</accession>
<gene>
    <name evidence="3" type="ORF">B0H63DRAFT_446852</name>
</gene>
<evidence type="ECO:0000256" key="1">
    <source>
        <dbReference type="SAM" id="Coils"/>
    </source>
</evidence>
<reference evidence="3" key="2">
    <citation type="submission" date="2023-06" db="EMBL/GenBank/DDBJ databases">
        <authorList>
            <consortium name="Lawrence Berkeley National Laboratory"/>
            <person name="Haridas S."/>
            <person name="Hensen N."/>
            <person name="Bonometti L."/>
            <person name="Westerberg I."/>
            <person name="Brannstrom I.O."/>
            <person name="Guillou S."/>
            <person name="Cros-Aarteil S."/>
            <person name="Calhoun S."/>
            <person name="Kuo A."/>
            <person name="Mondo S."/>
            <person name="Pangilinan J."/>
            <person name="Riley R."/>
            <person name="LaButti K."/>
            <person name="Andreopoulos B."/>
            <person name="Lipzen A."/>
            <person name="Chen C."/>
            <person name="Yanf M."/>
            <person name="Daum C."/>
            <person name="Ng V."/>
            <person name="Clum A."/>
            <person name="Steindorff A."/>
            <person name="Ohm R."/>
            <person name="Martin F."/>
            <person name="Silar P."/>
            <person name="Natvig D."/>
            <person name="Lalanne C."/>
            <person name="Gautier V."/>
            <person name="Ament-velasquez S.L."/>
            <person name="Kruys A."/>
            <person name="Hutchinson M.I."/>
            <person name="Powell A.J."/>
            <person name="Barry K."/>
            <person name="Miller A.N."/>
            <person name="Grigoriev I.V."/>
            <person name="Debuchy R."/>
            <person name="Gladieux P."/>
            <person name="Thoren M.H."/>
            <person name="Johannesson H."/>
        </authorList>
    </citation>
    <scope>NUCLEOTIDE SEQUENCE</scope>
    <source>
        <strain evidence="3">CBS 232.78</strain>
    </source>
</reference>
<sequence length="244" mass="26514">MDLGAIFVTRELAKICRHPRCSDSIVGIKAGYCGKRLFSPLRFDACIVGECPDQKAIFEDARAGPGTKTKCRKHNKADADAAAAAAAAEEPTPPTEGNPRAAANKKPPAKPPAAAAAETIPLQTPSSGGGQSGDSDTTAGLLQMVALENQRQQERLIEVLQRQAEDNTRREKRQEEEAKERELMHAADKRYIIGAVTKVYNMLLSSSFGQRRGGYHQFMPAPPTRHALPPSYIPTEFDDDDSDE</sequence>
<proteinExistence type="predicted"/>